<accession>A0AAD9DCD8</accession>
<organism evidence="1 2">
    <name type="scientific">Skeletonema marinoi</name>
    <dbReference type="NCBI Taxonomy" id="267567"/>
    <lineage>
        <taxon>Eukaryota</taxon>
        <taxon>Sar</taxon>
        <taxon>Stramenopiles</taxon>
        <taxon>Ochrophyta</taxon>
        <taxon>Bacillariophyta</taxon>
        <taxon>Coscinodiscophyceae</taxon>
        <taxon>Thalassiosirophycidae</taxon>
        <taxon>Thalassiosirales</taxon>
        <taxon>Skeletonemataceae</taxon>
        <taxon>Skeletonema</taxon>
        <taxon>Skeletonema marinoi-dohrnii complex</taxon>
    </lineage>
</organism>
<comment type="caution">
    <text evidence="1">The sequence shown here is derived from an EMBL/GenBank/DDBJ whole genome shotgun (WGS) entry which is preliminary data.</text>
</comment>
<dbReference type="Pfam" id="PF09612">
    <property type="entry name" value="HtrL_YibB"/>
    <property type="match status" value="1"/>
</dbReference>
<proteinExistence type="predicted"/>
<evidence type="ECO:0000313" key="1">
    <source>
        <dbReference type="EMBL" id="KAK1740595.1"/>
    </source>
</evidence>
<dbReference type="EMBL" id="JATAAI010000015">
    <property type="protein sequence ID" value="KAK1740595.1"/>
    <property type="molecule type" value="Genomic_DNA"/>
</dbReference>
<name>A0AAD9DCD8_9STRA</name>
<dbReference type="InterPro" id="IPR011735">
    <property type="entry name" value="WlaTC/HtrL_glycosyltransf"/>
</dbReference>
<reference evidence="1" key="1">
    <citation type="submission" date="2023-06" db="EMBL/GenBank/DDBJ databases">
        <title>Survivors Of The Sea: Transcriptome response of Skeletonema marinoi to long-term dormancy.</title>
        <authorList>
            <person name="Pinder M.I.M."/>
            <person name="Kourtchenko O."/>
            <person name="Robertson E.K."/>
            <person name="Larsson T."/>
            <person name="Maumus F."/>
            <person name="Osuna-Cruz C.M."/>
            <person name="Vancaester E."/>
            <person name="Stenow R."/>
            <person name="Vandepoele K."/>
            <person name="Ploug H."/>
            <person name="Bruchert V."/>
            <person name="Godhe A."/>
            <person name="Topel M."/>
        </authorList>
    </citation>
    <scope>NUCLEOTIDE SEQUENCE</scope>
    <source>
        <strain evidence="1">R05AC</strain>
    </source>
</reference>
<sequence>MTRKNGVCHADTVSGEFNELSNGRVSGDDADLLALMRVGYKETDSQGYDRIWKYMGSRPAPSFDSVSVVPGQNQSVHKHKQVDQSSPATIVTAYFKIKSKHTRTEYNQWMGNTMSLHDPMVIYTSPDLVPAIKRLRSHALEHTMVIPMELHEMRMPTQYGIQPFWEKQHAMDPEKTIHKSYHLYWIWNEKLEFLRRTIAENPFQSNFFAWVDIGYFRTPKYNHQVMLKQIPSTLEQDQILGLDVRGFGEGEHMGGGFIGGYAAGLMRFHSIFYALLEAHKHE</sequence>
<protein>
    <submittedName>
        <fullName evidence="1">Uncharacterized protein</fullName>
    </submittedName>
</protein>
<keyword evidence="2" id="KW-1185">Reference proteome</keyword>
<dbReference type="AlphaFoldDB" id="A0AAD9DCD8"/>
<evidence type="ECO:0000313" key="2">
    <source>
        <dbReference type="Proteomes" id="UP001224775"/>
    </source>
</evidence>
<gene>
    <name evidence="1" type="ORF">QTG54_008690</name>
</gene>
<dbReference type="Proteomes" id="UP001224775">
    <property type="component" value="Unassembled WGS sequence"/>
</dbReference>